<dbReference type="AlphaFoldDB" id="A0AA40G5W7"/>
<feature type="non-terminal residue" evidence="1">
    <location>
        <position position="53"/>
    </location>
</feature>
<accession>A0AA40G5W7</accession>
<dbReference type="Proteomes" id="UP001177670">
    <property type="component" value="Unassembled WGS sequence"/>
</dbReference>
<protein>
    <submittedName>
        <fullName evidence="1">Uncharacterized protein</fullName>
    </submittedName>
</protein>
<gene>
    <name evidence="1" type="ORF">K0M31_015876</name>
</gene>
<sequence length="53" mass="5483">MARRAKALAVIRADPNTRDLSLSSGNGFARGFVVPLTLQSLVAAASTSLARPS</sequence>
<reference evidence="1" key="1">
    <citation type="submission" date="2021-10" db="EMBL/GenBank/DDBJ databases">
        <title>Melipona bicolor Genome sequencing and assembly.</title>
        <authorList>
            <person name="Araujo N.S."/>
            <person name="Arias M.C."/>
        </authorList>
    </citation>
    <scope>NUCLEOTIDE SEQUENCE</scope>
    <source>
        <strain evidence="1">USP_2M_L1-L4_2017</strain>
        <tissue evidence="1">Whole body</tissue>
    </source>
</reference>
<comment type="caution">
    <text evidence="1">The sequence shown here is derived from an EMBL/GenBank/DDBJ whole genome shotgun (WGS) entry which is preliminary data.</text>
</comment>
<proteinExistence type="predicted"/>
<evidence type="ECO:0000313" key="1">
    <source>
        <dbReference type="EMBL" id="KAK1131716.1"/>
    </source>
</evidence>
<keyword evidence="2" id="KW-1185">Reference proteome</keyword>
<name>A0AA40G5W7_9HYME</name>
<organism evidence="1 2">
    <name type="scientific">Melipona bicolor</name>
    <dbReference type="NCBI Taxonomy" id="60889"/>
    <lineage>
        <taxon>Eukaryota</taxon>
        <taxon>Metazoa</taxon>
        <taxon>Ecdysozoa</taxon>
        <taxon>Arthropoda</taxon>
        <taxon>Hexapoda</taxon>
        <taxon>Insecta</taxon>
        <taxon>Pterygota</taxon>
        <taxon>Neoptera</taxon>
        <taxon>Endopterygota</taxon>
        <taxon>Hymenoptera</taxon>
        <taxon>Apocrita</taxon>
        <taxon>Aculeata</taxon>
        <taxon>Apoidea</taxon>
        <taxon>Anthophila</taxon>
        <taxon>Apidae</taxon>
        <taxon>Melipona</taxon>
    </lineage>
</organism>
<evidence type="ECO:0000313" key="2">
    <source>
        <dbReference type="Proteomes" id="UP001177670"/>
    </source>
</evidence>
<dbReference type="EMBL" id="JAHYIQ010000005">
    <property type="protein sequence ID" value="KAK1131716.1"/>
    <property type="molecule type" value="Genomic_DNA"/>
</dbReference>